<dbReference type="KEGG" id="dpx:DAPPUDRAFT_309401"/>
<dbReference type="HOGENOM" id="CLU_2833785_0_0_1"/>
<gene>
    <name evidence="2" type="ORF">DAPPUDRAFT_309401</name>
</gene>
<evidence type="ECO:0000313" key="3">
    <source>
        <dbReference type="Proteomes" id="UP000000305"/>
    </source>
</evidence>
<name>E9HCJ3_DAPPU</name>
<accession>E9HCJ3</accession>
<protein>
    <submittedName>
        <fullName evidence="2">Uncharacterized protein</fullName>
    </submittedName>
</protein>
<organism evidence="2 3">
    <name type="scientific">Daphnia pulex</name>
    <name type="common">Water flea</name>
    <dbReference type="NCBI Taxonomy" id="6669"/>
    <lineage>
        <taxon>Eukaryota</taxon>
        <taxon>Metazoa</taxon>
        <taxon>Ecdysozoa</taxon>
        <taxon>Arthropoda</taxon>
        <taxon>Crustacea</taxon>
        <taxon>Branchiopoda</taxon>
        <taxon>Diplostraca</taxon>
        <taxon>Cladocera</taxon>
        <taxon>Anomopoda</taxon>
        <taxon>Daphniidae</taxon>
        <taxon>Daphnia</taxon>
    </lineage>
</organism>
<keyword evidence="3" id="KW-1185">Reference proteome</keyword>
<dbReference type="AlphaFoldDB" id="E9HCJ3"/>
<feature type="compositionally biased region" description="Basic and acidic residues" evidence="1">
    <location>
        <begin position="24"/>
        <end position="39"/>
    </location>
</feature>
<dbReference type="InParanoid" id="E9HCJ3"/>
<reference evidence="2 3" key="1">
    <citation type="journal article" date="2011" name="Science">
        <title>The ecoresponsive genome of Daphnia pulex.</title>
        <authorList>
            <person name="Colbourne J.K."/>
            <person name="Pfrender M.E."/>
            <person name="Gilbert D."/>
            <person name="Thomas W.K."/>
            <person name="Tucker A."/>
            <person name="Oakley T.H."/>
            <person name="Tokishita S."/>
            <person name="Aerts A."/>
            <person name="Arnold G.J."/>
            <person name="Basu M.K."/>
            <person name="Bauer D.J."/>
            <person name="Caceres C.E."/>
            <person name="Carmel L."/>
            <person name="Casola C."/>
            <person name="Choi J.H."/>
            <person name="Detter J.C."/>
            <person name="Dong Q."/>
            <person name="Dusheyko S."/>
            <person name="Eads B.D."/>
            <person name="Frohlich T."/>
            <person name="Geiler-Samerotte K.A."/>
            <person name="Gerlach D."/>
            <person name="Hatcher P."/>
            <person name="Jogdeo S."/>
            <person name="Krijgsveld J."/>
            <person name="Kriventseva E.V."/>
            <person name="Kultz D."/>
            <person name="Laforsch C."/>
            <person name="Lindquist E."/>
            <person name="Lopez J."/>
            <person name="Manak J.R."/>
            <person name="Muller J."/>
            <person name="Pangilinan J."/>
            <person name="Patwardhan R.P."/>
            <person name="Pitluck S."/>
            <person name="Pritham E.J."/>
            <person name="Rechtsteiner A."/>
            <person name="Rho M."/>
            <person name="Rogozin I.B."/>
            <person name="Sakarya O."/>
            <person name="Salamov A."/>
            <person name="Schaack S."/>
            <person name="Shapiro H."/>
            <person name="Shiga Y."/>
            <person name="Skalitzky C."/>
            <person name="Smith Z."/>
            <person name="Souvorov A."/>
            <person name="Sung W."/>
            <person name="Tang Z."/>
            <person name="Tsuchiya D."/>
            <person name="Tu H."/>
            <person name="Vos H."/>
            <person name="Wang M."/>
            <person name="Wolf Y.I."/>
            <person name="Yamagata H."/>
            <person name="Yamada T."/>
            <person name="Ye Y."/>
            <person name="Shaw J.R."/>
            <person name="Andrews J."/>
            <person name="Crease T.J."/>
            <person name="Tang H."/>
            <person name="Lucas S.M."/>
            <person name="Robertson H.M."/>
            <person name="Bork P."/>
            <person name="Koonin E.V."/>
            <person name="Zdobnov E.M."/>
            <person name="Grigoriev I.V."/>
            <person name="Lynch M."/>
            <person name="Boore J.L."/>
        </authorList>
    </citation>
    <scope>NUCLEOTIDE SEQUENCE [LARGE SCALE GENOMIC DNA]</scope>
</reference>
<dbReference type="Proteomes" id="UP000000305">
    <property type="component" value="Unassembled WGS sequence"/>
</dbReference>
<dbReference type="EMBL" id="GL732620">
    <property type="protein sequence ID" value="EFX70481.1"/>
    <property type="molecule type" value="Genomic_DNA"/>
</dbReference>
<evidence type="ECO:0000313" key="2">
    <source>
        <dbReference type="EMBL" id="EFX70481.1"/>
    </source>
</evidence>
<evidence type="ECO:0000256" key="1">
    <source>
        <dbReference type="SAM" id="MobiDB-lite"/>
    </source>
</evidence>
<sequence>MVMRFSCEQEKIPPVKSKMKSRVRHSDPAIIKKIDHQRSPESSSASWYVLPSTGEESSHSSSSDLP</sequence>
<feature type="region of interest" description="Disordered" evidence="1">
    <location>
        <begin position="1"/>
        <end position="66"/>
    </location>
</feature>
<proteinExistence type="predicted"/>